<feature type="coiled-coil region" evidence="1">
    <location>
        <begin position="81"/>
        <end position="144"/>
    </location>
</feature>
<evidence type="ECO:0000256" key="1">
    <source>
        <dbReference type="SAM" id="Coils"/>
    </source>
</evidence>
<gene>
    <name evidence="2" type="ORF">BCF89_10814</name>
</gene>
<comment type="caution">
    <text evidence="2">The sequence shown here is derived from an EMBL/GenBank/DDBJ whole genome shotgun (WGS) entry which is preliminary data.</text>
</comment>
<sequence length="264" mass="30500">MKKSAKILLSLGGLSTILLPISAISCSNKKPALENQIKISKETLVSLEFDEFKKDLNELVTKATQVLNDPKASNKEFNPMIDQLKKVTSEAKEKNEAKKEEHANNKKLVEKEIDKLKEFSHEKLTDLGEEYNKLKAELVKKYQEEETKHQAIKSIEYSAEKTKGYTAELEKIFNEFKNKKVELDKKFLPKLVEETKKKLEALKFDDYKTKLSQEEFNKIKDDLQKQLDESTKVSTDIEKSKPEKIDKAIFDLNKILKDLETKKS</sequence>
<dbReference type="OrthoDB" id="401172at2"/>
<dbReference type="RefSeq" id="WP_111518744.1">
    <property type="nucleotide sequence ID" value="NZ_QKUB01000008.1"/>
</dbReference>
<evidence type="ECO:0000313" key="2">
    <source>
        <dbReference type="EMBL" id="PZV99809.1"/>
    </source>
</evidence>
<dbReference type="Proteomes" id="UP000249646">
    <property type="component" value="Unassembled WGS sequence"/>
</dbReference>
<organism evidence="2 3">
    <name type="scientific">Metamycoplasma auris</name>
    <dbReference type="NCBI Taxonomy" id="51363"/>
    <lineage>
        <taxon>Bacteria</taxon>
        <taxon>Bacillati</taxon>
        <taxon>Mycoplasmatota</taxon>
        <taxon>Mycoplasmoidales</taxon>
        <taxon>Metamycoplasmataceae</taxon>
        <taxon>Metamycoplasma</taxon>
    </lineage>
</organism>
<accession>A0A2W7FZF5</accession>
<protein>
    <recommendedName>
        <fullName evidence="4">Lipoprotein</fullName>
    </recommendedName>
</protein>
<keyword evidence="1" id="KW-0175">Coiled coil</keyword>
<keyword evidence="3" id="KW-1185">Reference proteome</keyword>
<proteinExistence type="predicted"/>
<dbReference type="AlphaFoldDB" id="A0A2W7FZF5"/>
<evidence type="ECO:0008006" key="4">
    <source>
        <dbReference type="Google" id="ProtNLM"/>
    </source>
</evidence>
<evidence type="ECO:0000313" key="3">
    <source>
        <dbReference type="Proteomes" id="UP000249646"/>
    </source>
</evidence>
<dbReference type="EMBL" id="QKUB01000008">
    <property type="protein sequence ID" value="PZV99809.1"/>
    <property type="molecule type" value="Genomic_DNA"/>
</dbReference>
<dbReference type="PROSITE" id="PS51257">
    <property type="entry name" value="PROKAR_LIPOPROTEIN"/>
    <property type="match status" value="1"/>
</dbReference>
<reference evidence="2 3" key="1">
    <citation type="submission" date="2018-06" db="EMBL/GenBank/DDBJ databases">
        <title>Genomic Encyclopedia of Archaeal and Bacterial Type Strains, Phase II (KMG-II): from individual species to whole genera.</title>
        <authorList>
            <person name="Goeker M."/>
        </authorList>
    </citation>
    <scope>NUCLEOTIDE SEQUENCE [LARGE SCALE GENOMIC DNA]</scope>
    <source>
        <strain evidence="2 3">ATCC 51348</strain>
    </source>
</reference>
<name>A0A2W7FZF5_9BACT</name>